<feature type="transmembrane region" description="Helical" evidence="7">
    <location>
        <begin position="292"/>
        <end position="311"/>
    </location>
</feature>
<feature type="region of interest" description="Disordered" evidence="6">
    <location>
        <begin position="1"/>
        <end position="20"/>
    </location>
</feature>
<proteinExistence type="predicted"/>
<comment type="subcellular location">
    <subcellularLocation>
        <location evidence="1">Cell membrane</location>
        <topology evidence="1">Multi-pass membrane protein</topology>
    </subcellularLocation>
</comment>
<evidence type="ECO:0000256" key="3">
    <source>
        <dbReference type="ARBA" id="ARBA00022692"/>
    </source>
</evidence>
<feature type="transmembrane region" description="Helical" evidence="7">
    <location>
        <begin position="331"/>
        <end position="353"/>
    </location>
</feature>
<organism evidence="8 9">
    <name type="scientific">Granulicella arctica</name>
    <dbReference type="NCBI Taxonomy" id="940613"/>
    <lineage>
        <taxon>Bacteria</taxon>
        <taxon>Pseudomonadati</taxon>
        <taxon>Acidobacteriota</taxon>
        <taxon>Terriglobia</taxon>
        <taxon>Terriglobales</taxon>
        <taxon>Acidobacteriaceae</taxon>
        <taxon>Granulicella</taxon>
    </lineage>
</organism>
<keyword evidence="4 7" id="KW-1133">Transmembrane helix</keyword>
<evidence type="ECO:0000313" key="9">
    <source>
        <dbReference type="Proteomes" id="UP000589520"/>
    </source>
</evidence>
<evidence type="ECO:0000256" key="2">
    <source>
        <dbReference type="ARBA" id="ARBA00022475"/>
    </source>
</evidence>
<name>A0A7Y9PE26_9BACT</name>
<feature type="transmembrane region" description="Helical" evidence="7">
    <location>
        <begin position="60"/>
        <end position="85"/>
    </location>
</feature>
<feature type="transmembrane region" description="Helical" evidence="7">
    <location>
        <begin position="179"/>
        <end position="200"/>
    </location>
</feature>
<comment type="caution">
    <text evidence="8">The sequence shown here is derived from an EMBL/GenBank/DDBJ whole genome shotgun (WGS) entry which is preliminary data.</text>
</comment>
<keyword evidence="5 7" id="KW-0472">Membrane</keyword>
<accession>A0A7Y9PE26</accession>
<evidence type="ECO:0000256" key="4">
    <source>
        <dbReference type="ARBA" id="ARBA00022989"/>
    </source>
</evidence>
<dbReference type="InterPro" id="IPR050833">
    <property type="entry name" value="Poly_Biosynth_Transport"/>
</dbReference>
<evidence type="ECO:0000256" key="1">
    <source>
        <dbReference type="ARBA" id="ARBA00004651"/>
    </source>
</evidence>
<feature type="transmembrane region" description="Helical" evidence="7">
    <location>
        <begin position="394"/>
        <end position="415"/>
    </location>
</feature>
<dbReference type="EMBL" id="JACCCW010000001">
    <property type="protein sequence ID" value="NYF78217.1"/>
    <property type="molecule type" value="Genomic_DNA"/>
</dbReference>
<reference evidence="8 9" key="1">
    <citation type="submission" date="2020-07" db="EMBL/GenBank/DDBJ databases">
        <title>Genomic Encyclopedia of Type Strains, Phase IV (KMG-V): Genome sequencing to study the core and pangenomes of soil and plant-associated prokaryotes.</title>
        <authorList>
            <person name="Whitman W."/>
        </authorList>
    </citation>
    <scope>NUCLEOTIDE SEQUENCE [LARGE SCALE GENOMIC DNA]</scope>
    <source>
        <strain evidence="8 9">X4EP2</strain>
    </source>
</reference>
<dbReference type="PANTHER" id="PTHR30250">
    <property type="entry name" value="PST FAMILY PREDICTED COLANIC ACID TRANSPORTER"/>
    <property type="match status" value="1"/>
</dbReference>
<evidence type="ECO:0000256" key="5">
    <source>
        <dbReference type="ARBA" id="ARBA00023136"/>
    </source>
</evidence>
<keyword evidence="2" id="KW-1003">Cell membrane</keyword>
<dbReference type="GO" id="GO:0005886">
    <property type="term" value="C:plasma membrane"/>
    <property type="evidence" value="ECO:0007669"/>
    <property type="project" value="UniProtKB-SubCell"/>
</dbReference>
<keyword evidence="3 7" id="KW-0812">Transmembrane</keyword>
<feature type="transmembrane region" description="Helical" evidence="7">
    <location>
        <begin position="206"/>
        <end position="228"/>
    </location>
</feature>
<dbReference type="RefSeq" id="WP_179487448.1">
    <property type="nucleotide sequence ID" value="NZ_JACCCW010000001.1"/>
</dbReference>
<feature type="transmembrane region" description="Helical" evidence="7">
    <location>
        <begin position="146"/>
        <end position="167"/>
    </location>
</feature>
<feature type="transmembrane region" description="Helical" evidence="7">
    <location>
        <begin position="365"/>
        <end position="387"/>
    </location>
</feature>
<feature type="transmembrane region" description="Helical" evidence="7">
    <location>
        <begin position="249"/>
        <end position="269"/>
    </location>
</feature>
<gene>
    <name evidence="8" type="ORF">HDF17_000504</name>
</gene>
<protein>
    <submittedName>
        <fullName evidence="8">O-antigen/teichoic acid export membrane protein</fullName>
    </submittedName>
</protein>
<dbReference type="PANTHER" id="PTHR30250:SF26">
    <property type="entry name" value="PSMA PROTEIN"/>
    <property type="match status" value="1"/>
</dbReference>
<dbReference type="Proteomes" id="UP000589520">
    <property type="component" value="Unassembled WGS sequence"/>
</dbReference>
<feature type="transmembrane region" description="Helical" evidence="7">
    <location>
        <begin position="106"/>
        <end position="126"/>
    </location>
</feature>
<evidence type="ECO:0000256" key="6">
    <source>
        <dbReference type="SAM" id="MobiDB-lite"/>
    </source>
</evidence>
<evidence type="ECO:0000256" key="7">
    <source>
        <dbReference type="SAM" id="Phobius"/>
    </source>
</evidence>
<evidence type="ECO:0000313" key="8">
    <source>
        <dbReference type="EMBL" id="NYF78217.1"/>
    </source>
</evidence>
<feature type="transmembrane region" description="Helical" evidence="7">
    <location>
        <begin position="421"/>
        <end position="444"/>
    </location>
</feature>
<keyword evidence="9" id="KW-1185">Reference proteome</keyword>
<sequence>MRFFLLPPDGSSLNDDTRGAERNRRAAITGSVATMARAVQVGSSLITVPLTLKYLGNERFGLWMTISSVLAMAAFADFGIGNGVLNTVAKAFGKDDQESIRKAVSSGFAVLTTISAALIVLFFSAYRFVNWADFFRVASPQARAEAGPALAVFSTCFAINICMDVVQRVQLGLQQGYRYSLWQLIGSLAGFIGVLSGIWFRVSLPVLVVAIAGAPILATTLNAIHFFGFVRPDLRPMRTFVESNVIAQIARLGGLFFILQVVVAVSYSADNFIIARTLGAVNVPEYSIPQRMFALITMMSGMLVAPLWPAYSEALSRGHMDWVRRTLGRSLLLVFVLTSTASLVVLLTGHQLIHWWVGSRIHPSFLLLLGLAIWTVIACCGDALAIFMNGVEMLRFQVIVATIFGAGCVVTKVLFVRHFGIAGVPWATLTAYLLLNGLPCALYVPRFFRQVGT</sequence>
<dbReference type="InterPro" id="IPR002797">
    <property type="entry name" value="Polysacc_synth"/>
</dbReference>
<dbReference type="AlphaFoldDB" id="A0A7Y9PE26"/>
<dbReference type="Pfam" id="PF01943">
    <property type="entry name" value="Polysacc_synt"/>
    <property type="match status" value="1"/>
</dbReference>